<proteinExistence type="predicted"/>
<dbReference type="Proteomes" id="UP001595444">
    <property type="component" value="Unassembled WGS sequence"/>
</dbReference>
<dbReference type="PROSITE" id="PS50943">
    <property type="entry name" value="HTH_CROC1"/>
    <property type="match status" value="1"/>
</dbReference>
<evidence type="ECO:0000259" key="1">
    <source>
        <dbReference type="PROSITE" id="PS50943"/>
    </source>
</evidence>
<dbReference type="CDD" id="cd00093">
    <property type="entry name" value="HTH_XRE"/>
    <property type="match status" value="1"/>
</dbReference>
<evidence type="ECO:0000313" key="2">
    <source>
        <dbReference type="EMBL" id="MFC3051629.1"/>
    </source>
</evidence>
<evidence type="ECO:0000313" key="3">
    <source>
        <dbReference type="Proteomes" id="UP001595444"/>
    </source>
</evidence>
<comment type="caution">
    <text evidence="2">The sequence shown here is derived from an EMBL/GenBank/DDBJ whole genome shotgun (WGS) entry which is preliminary data.</text>
</comment>
<dbReference type="SMART" id="SM00530">
    <property type="entry name" value="HTH_XRE"/>
    <property type="match status" value="1"/>
</dbReference>
<name>A0ABV7D4H8_9PROT</name>
<dbReference type="RefSeq" id="WP_380082664.1">
    <property type="nucleotide sequence ID" value="NZ_CP061205.1"/>
</dbReference>
<dbReference type="SUPFAM" id="SSF47413">
    <property type="entry name" value="lambda repressor-like DNA-binding domains"/>
    <property type="match status" value="1"/>
</dbReference>
<feature type="domain" description="HTH cro/C1-type" evidence="1">
    <location>
        <begin position="7"/>
        <end position="61"/>
    </location>
</feature>
<dbReference type="Pfam" id="PF01381">
    <property type="entry name" value="HTH_3"/>
    <property type="match status" value="1"/>
</dbReference>
<dbReference type="Gene3D" id="1.10.260.40">
    <property type="entry name" value="lambda repressor-like DNA-binding domains"/>
    <property type="match status" value="1"/>
</dbReference>
<sequence>MHSQNWIKDALKDAGLKMKDLAAALKITSPRVTDILQGKRSVQAHELLPLATLLGMGVKSLLASLDAGKRVLVAGDGPSATLPILGHLTGHGTVVPLADTAPLKAIPLPAGAETADGLYCYIMGDSSMAGEIKAGDIVIAADPRKHFYPMVPGAIFLVSGPDGSLAPRQFMKADSGESWLVALPEHPDPSLASWRFDMLPESLTAERSAETGAKTGRTVYTADIFAAVLWVHRSYIAATTA</sequence>
<gene>
    <name evidence="2" type="ORF">ACFOKA_06925</name>
</gene>
<dbReference type="InterPro" id="IPR001387">
    <property type="entry name" value="Cro/C1-type_HTH"/>
</dbReference>
<keyword evidence="3" id="KW-1185">Reference proteome</keyword>
<reference evidence="3" key="1">
    <citation type="journal article" date="2019" name="Int. J. Syst. Evol. Microbiol.">
        <title>The Global Catalogue of Microorganisms (GCM) 10K type strain sequencing project: providing services to taxonomists for standard genome sequencing and annotation.</title>
        <authorList>
            <consortium name="The Broad Institute Genomics Platform"/>
            <consortium name="The Broad Institute Genome Sequencing Center for Infectious Disease"/>
            <person name="Wu L."/>
            <person name="Ma J."/>
        </authorList>
    </citation>
    <scope>NUCLEOTIDE SEQUENCE [LARGE SCALE GENOMIC DNA]</scope>
    <source>
        <strain evidence="3">KCTC 62164</strain>
    </source>
</reference>
<accession>A0ABV7D4H8</accession>
<dbReference type="InterPro" id="IPR010982">
    <property type="entry name" value="Lambda_DNA-bd_dom_sf"/>
</dbReference>
<dbReference type="EMBL" id="JBHRSL010000004">
    <property type="protein sequence ID" value="MFC3051629.1"/>
    <property type="molecule type" value="Genomic_DNA"/>
</dbReference>
<organism evidence="2 3">
    <name type="scientific">Kordiimonas pumila</name>
    <dbReference type="NCBI Taxonomy" id="2161677"/>
    <lineage>
        <taxon>Bacteria</taxon>
        <taxon>Pseudomonadati</taxon>
        <taxon>Pseudomonadota</taxon>
        <taxon>Alphaproteobacteria</taxon>
        <taxon>Kordiimonadales</taxon>
        <taxon>Kordiimonadaceae</taxon>
        <taxon>Kordiimonas</taxon>
    </lineage>
</organism>
<protein>
    <submittedName>
        <fullName evidence="2">Helix-turn-helix domain-containing protein</fullName>
    </submittedName>
</protein>